<dbReference type="Proteomes" id="UP001165083">
    <property type="component" value="Unassembled WGS sequence"/>
</dbReference>
<evidence type="ECO:0000256" key="1">
    <source>
        <dbReference type="ARBA" id="ARBA00022679"/>
    </source>
</evidence>
<proteinExistence type="predicted"/>
<dbReference type="EMBL" id="BSXW01000185">
    <property type="protein sequence ID" value="GMF14200.1"/>
    <property type="molecule type" value="Genomic_DNA"/>
</dbReference>
<keyword evidence="4" id="KW-1185">Reference proteome</keyword>
<dbReference type="InterPro" id="IPR000182">
    <property type="entry name" value="GNAT_dom"/>
</dbReference>
<reference evidence="3" key="1">
    <citation type="submission" date="2023-04" db="EMBL/GenBank/DDBJ databases">
        <title>Phytophthora lilii NBRC 32176.</title>
        <authorList>
            <person name="Ichikawa N."/>
            <person name="Sato H."/>
            <person name="Tonouchi N."/>
        </authorList>
    </citation>
    <scope>NUCLEOTIDE SEQUENCE</scope>
    <source>
        <strain evidence="3">NBRC 32176</strain>
    </source>
</reference>
<feature type="domain" description="N-acetyltransferase" evidence="2">
    <location>
        <begin position="73"/>
        <end position="232"/>
    </location>
</feature>
<evidence type="ECO:0000259" key="2">
    <source>
        <dbReference type="PROSITE" id="PS51186"/>
    </source>
</evidence>
<keyword evidence="1" id="KW-0808">Transferase</keyword>
<dbReference type="OrthoDB" id="41532at2759"/>
<protein>
    <submittedName>
        <fullName evidence="3">Unnamed protein product</fullName>
    </submittedName>
</protein>
<dbReference type="CDD" id="cd04301">
    <property type="entry name" value="NAT_SF"/>
    <property type="match status" value="1"/>
</dbReference>
<evidence type="ECO:0000313" key="3">
    <source>
        <dbReference type="EMBL" id="GMF14200.1"/>
    </source>
</evidence>
<dbReference type="PROSITE" id="PS51186">
    <property type="entry name" value="GNAT"/>
    <property type="match status" value="1"/>
</dbReference>
<organism evidence="3 4">
    <name type="scientific">Phytophthora lilii</name>
    <dbReference type="NCBI Taxonomy" id="2077276"/>
    <lineage>
        <taxon>Eukaryota</taxon>
        <taxon>Sar</taxon>
        <taxon>Stramenopiles</taxon>
        <taxon>Oomycota</taxon>
        <taxon>Peronosporomycetes</taxon>
        <taxon>Peronosporales</taxon>
        <taxon>Peronosporaceae</taxon>
        <taxon>Phytophthora</taxon>
    </lineage>
</organism>
<dbReference type="GO" id="GO:0008080">
    <property type="term" value="F:N-acetyltransferase activity"/>
    <property type="evidence" value="ECO:0007669"/>
    <property type="project" value="InterPro"/>
</dbReference>
<comment type="caution">
    <text evidence="3">The sequence shown here is derived from an EMBL/GenBank/DDBJ whole genome shotgun (WGS) entry which is preliminary data.</text>
</comment>
<dbReference type="PANTHER" id="PTHR13947">
    <property type="entry name" value="GNAT FAMILY N-ACETYLTRANSFERASE"/>
    <property type="match status" value="1"/>
</dbReference>
<dbReference type="Pfam" id="PF00583">
    <property type="entry name" value="Acetyltransf_1"/>
    <property type="match status" value="1"/>
</dbReference>
<dbReference type="InterPro" id="IPR050769">
    <property type="entry name" value="NAT_camello-type"/>
</dbReference>
<evidence type="ECO:0000313" key="4">
    <source>
        <dbReference type="Proteomes" id="UP001165083"/>
    </source>
</evidence>
<dbReference type="AlphaFoldDB" id="A0A9W6TJU5"/>
<dbReference type="PANTHER" id="PTHR13947:SF37">
    <property type="entry name" value="LD18367P"/>
    <property type="match status" value="1"/>
</dbReference>
<dbReference type="Gene3D" id="3.40.630.30">
    <property type="match status" value="1"/>
</dbReference>
<name>A0A9W6TJU5_9STRA</name>
<gene>
    <name evidence="3" type="ORF">Plil01_000458800</name>
</gene>
<dbReference type="SUPFAM" id="SSF55729">
    <property type="entry name" value="Acyl-CoA N-acyltransferases (Nat)"/>
    <property type="match status" value="1"/>
</dbReference>
<accession>A0A9W6TJU5</accession>
<sequence>MDNFLQVDSVTRTTSDPHILKSKARMASVAQSSNWVIRSYCAADHDAVVQLYVDGMVSYSFEGEDEASKALWEEVRQASVESDLADIEGVAPTLVPEHWEEFIQESLRGDLTRIPSAYIAPGGNFWVVTTPDADDKERVVGMVGLEAKGDGVGELRRMAVASDFRRHGLGRRLVAELEAWAKANGFTKITLMNGGPREDARAFYRAIGYRDVGMKVVSVEPHVEVFELAKQL</sequence>
<dbReference type="InterPro" id="IPR016181">
    <property type="entry name" value="Acyl_CoA_acyltransferase"/>
</dbReference>